<protein>
    <submittedName>
        <fullName evidence="2">Uncharacterized protein</fullName>
    </submittedName>
</protein>
<proteinExistence type="predicted"/>
<reference evidence="2" key="2">
    <citation type="submission" date="2007-10" db="EMBL/GenBank/DDBJ databases">
        <authorList>
            <person name="Myers G.S."/>
        </authorList>
    </citation>
    <scope>NUCLEOTIDE SEQUENCE [LARGE SCALE GENOMIC DNA]</scope>
</reference>
<dbReference type="OrthoDB" id="9998591at2"/>
<accession>A8PL97</accession>
<dbReference type="EMBL" id="AAQJ02000001">
    <property type="protein sequence ID" value="EDP47036.1"/>
    <property type="molecule type" value="Genomic_DNA"/>
</dbReference>
<gene>
    <name evidence="2" type="ORF">RICGR_0364</name>
</gene>
<evidence type="ECO:0000313" key="3">
    <source>
        <dbReference type="Proteomes" id="UP000054075"/>
    </source>
</evidence>
<name>A8PL97_9COXI</name>
<evidence type="ECO:0000313" key="2">
    <source>
        <dbReference type="EMBL" id="EDP47036.1"/>
    </source>
</evidence>
<feature type="region of interest" description="Disordered" evidence="1">
    <location>
        <begin position="270"/>
        <end position="314"/>
    </location>
</feature>
<evidence type="ECO:0000256" key="1">
    <source>
        <dbReference type="SAM" id="MobiDB-lite"/>
    </source>
</evidence>
<reference evidence="2" key="1">
    <citation type="submission" date="2006-04" db="EMBL/GenBank/DDBJ databases">
        <authorList>
            <person name="Seshadri R."/>
            <person name="Federici B.A."/>
        </authorList>
    </citation>
    <scope>NUCLEOTIDE SEQUENCE [LARGE SCALE GENOMIC DNA]</scope>
</reference>
<dbReference type="AlphaFoldDB" id="A8PL97"/>
<dbReference type="RefSeq" id="WP_006035998.1">
    <property type="nucleotide sequence ID" value="NZ_AAQJ02000001.1"/>
</dbReference>
<sequence length="480" mass="56195">MPKIRNTQRFNKKNRDSEISCYARLEHDLIRQRETAHKQYYFTCLKSKNNLNTHDFYSCKEKFRKIMSLIEKKGNPTPLTNEIYFEAWTSLLYSDIYALRFDYNTEEQFNALNKKILALEIDLNQLLIKKINLDSNQTNNVKQLKRIDNLHHFFLFNKFKLKAACCYKLSKFFTTVLNFEKSIYYLEKATQFFNEGAKRSIHPHQKKEFIKMACKAKKRTQLIQQRLSKNPYGALTPPLKQLVIYLEKVPQSLTQWTIVNKRSLFPAKNTPKAMKHSSLYPSKRKRGLGHPFPGPHTKKRDVHPASPISTPSWETEGKHLMNQFRLLKINDNLEGILKPFHPRALNERTALVHNNYAITLIEGLCTPHPSRSHATKRDVLIRAKKQFIQSAYCYTQAGLLKQKGKIIACINHITASLEKLSGFVNPNAQETAHRSTPKKYTFRKKSKMNNQTPYYLTRTFFKRLSVEETLSTTNTLDYSY</sequence>
<comment type="caution">
    <text evidence="2">The sequence shown here is derived from an EMBL/GenBank/DDBJ whole genome shotgun (WGS) entry which is preliminary data.</text>
</comment>
<keyword evidence="3" id="KW-1185">Reference proteome</keyword>
<organism evidence="2 3">
    <name type="scientific">Rickettsiella grylli</name>
    <dbReference type="NCBI Taxonomy" id="59196"/>
    <lineage>
        <taxon>Bacteria</taxon>
        <taxon>Pseudomonadati</taxon>
        <taxon>Pseudomonadota</taxon>
        <taxon>Gammaproteobacteria</taxon>
        <taxon>Legionellales</taxon>
        <taxon>Coxiellaceae</taxon>
        <taxon>Rickettsiella</taxon>
    </lineage>
</organism>
<dbReference type="Proteomes" id="UP000054075">
    <property type="component" value="Unassembled WGS sequence"/>
</dbReference>
<dbReference type="STRING" id="59196.RICGR_0364"/>